<dbReference type="OrthoDB" id="6879326at2"/>
<name>A0A0X7JZ05_9PSED</name>
<dbReference type="AlphaFoldDB" id="A0A0X7JZ05"/>
<protein>
    <submittedName>
        <fullName evidence="1">Uncharacterized protein</fullName>
    </submittedName>
</protein>
<evidence type="ECO:0000313" key="1">
    <source>
        <dbReference type="EMBL" id="KWU48675.1"/>
    </source>
</evidence>
<reference evidence="2" key="1">
    <citation type="submission" date="2016-01" db="EMBL/GenBank/DDBJ databases">
        <authorList>
            <person name="Gamez R.M."/>
            <person name="Rodriguez F."/>
            <person name="Bernal J.F."/>
            <person name="Agarwala R."/>
            <person name="Landsman D."/>
            <person name="Marino-Ramirez L."/>
        </authorList>
    </citation>
    <scope>NUCLEOTIDE SEQUENCE [LARGE SCALE GENOMIC DNA]</scope>
    <source>
        <strain evidence="2">Ps006</strain>
    </source>
</reference>
<evidence type="ECO:0000313" key="2">
    <source>
        <dbReference type="Proteomes" id="UP000067111"/>
    </source>
</evidence>
<organism evidence="1 2">
    <name type="scientific">Pseudomonas palleroniana</name>
    <dbReference type="NCBI Taxonomy" id="191390"/>
    <lineage>
        <taxon>Bacteria</taxon>
        <taxon>Pseudomonadati</taxon>
        <taxon>Pseudomonadota</taxon>
        <taxon>Gammaproteobacteria</taxon>
        <taxon>Pseudomonadales</taxon>
        <taxon>Pseudomonadaceae</taxon>
        <taxon>Pseudomonas</taxon>
    </lineage>
</organism>
<accession>A0A0X7JZ05</accession>
<dbReference type="RefSeq" id="WP_060756369.1">
    <property type="nucleotide sequence ID" value="NZ_LRMR01000033.1"/>
</dbReference>
<dbReference type="Proteomes" id="UP000067111">
    <property type="component" value="Unassembled WGS sequence"/>
</dbReference>
<sequence length="152" mass="17187">MEKHVIGLERRNLAELEAVERLAATVGAEVFEADVMRLSRLHTIDPVGAIQAIRRLAHASIIGMSDTPFQIFQRLADELIEREPSLLGRPSYRCRGSQHTALPYELWLSIVRHSRDNFDPAAADAEFLVSRLREGLTSEEAFFALIASKRYK</sequence>
<dbReference type="EMBL" id="LRMR01000033">
    <property type="protein sequence ID" value="KWU48675.1"/>
    <property type="molecule type" value="Genomic_DNA"/>
</dbReference>
<proteinExistence type="predicted"/>
<comment type="caution">
    <text evidence="1">The sequence shown here is derived from an EMBL/GenBank/DDBJ whole genome shotgun (WGS) entry which is preliminary data.</text>
</comment>
<gene>
    <name evidence="1" type="ORF">AWV77_22375</name>
</gene>